<dbReference type="PANTHER" id="PTHR12911">
    <property type="entry name" value="SAD1/UNC-84-LIKE PROTEIN-RELATED"/>
    <property type="match status" value="1"/>
</dbReference>
<feature type="chain" id="PRO_5002869328" description="SUN domain-containing protein" evidence="6">
    <location>
        <begin position="24"/>
        <end position="790"/>
    </location>
</feature>
<evidence type="ECO:0000256" key="5">
    <source>
        <dbReference type="SAM" id="MobiDB-lite"/>
    </source>
</evidence>
<dbReference type="PANTHER" id="PTHR12911:SF8">
    <property type="entry name" value="KLAROID PROTEIN-RELATED"/>
    <property type="match status" value="1"/>
</dbReference>
<evidence type="ECO:0000259" key="7">
    <source>
        <dbReference type="PROSITE" id="PS51469"/>
    </source>
</evidence>
<dbReference type="InterPro" id="IPR045119">
    <property type="entry name" value="SUN1-5"/>
</dbReference>
<dbReference type="Proteomes" id="UP000001449">
    <property type="component" value="Chromosome 15"/>
</dbReference>
<evidence type="ECO:0000313" key="9">
    <source>
        <dbReference type="Proteomes" id="UP000001449"/>
    </source>
</evidence>
<dbReference type="OMA" id="FIIEENW"/>
<dbReference type="PaxDb" id="35128-Thaps25077"/>
<feature type="signal peptide" evidence="6">
    <location>
        <begin position="1"/>
        <end position="23"/>
    </location>
</feature>
<gene>
    <name evidence="8" type="ORF">THAPSDRAFT_25077</name>
</gene>
<dbReference type="GO" id="GO:0043495">
    <property type="term" value="F:protein-membrane adaptor activity"/>
    <property type="evidence" value="ECO:0000318"/>
    <property type="project" value="GO_Central"/>
</dbReference>
<evidence type="ECO:0000256" key="4">
    <source>
        <dbReference type="ARBA" id="ARBA00023136"/>
    </source>
</evidence>
<keyword evidence="3" id="KW-1133">Transmembrane helix</keyword>
<dbReference type="RefSeq" id="XP_002294304.1">
    <property type="nucleotide sequence ID" value="XM_002294268.1"/>
</dbReference>
<name>B8CDR2_THAPS</name>
<keyword evidence="9" id="KW-1185">Reference proteome</keyword>
<feature type="compositionally biased region" description="Basic and acidic residues" evidence="5">
    <location>
        <begin position="701"/>
        <end position="712"/>
    </location>
</feature>
<dbReference type="InParanoid" id="B8CDR2"/>
<keyword evidence="6" id="KW-0732">Signal</keyword>
<dbReference type="AlphaFoldDB" id="B8CDR2"/>
<proteinExistence type="predicted"/>
<evidence type="ECO:0000256" key="6">
    <source>
        <dbReference type="SAM" id="SignalP"/>
    </source>
</evidence>
<feature type="compositionally biased region" description="Acidic residues" evidence="5">
    <location>
        <begin position="679"/>
        <end position="688"/>
    </location>
</feature>
<feature type="region of interest" description="Disordered" evidence="5">
    <location>
        <begin position="659"/>
        <end position="720"/>
    </location>
</feature>
<dbReference type="HOGENOM" id="CLU_355477_0_0_1"/>
<reference evidence="8 9" key="2">
    <citation type="journal article" date="2008" name="Nature">
        <title>The Phaeodactylum genome reveals the evolutionary history of diatom genomes.</title>
        <authorList>
            <person name="Bowler C."/>
            <person name="Allen A.E."/>
            <person name="Badger J.H."/>
            <person name="Grimwood J."/>
            <person name="Jabbari K."/>
            <person name="Kuo A."/>
            <person name="Maheswari U."/>
            <person name="Martens C."/>
            <person name="Maumus F."/>
            <person name="Otillar R.P."/>
            <person name="Rayko E."/>
            <person name="Salamov A."/>
            <person name="Vandepoele K."/>
            <person name="Beszteri B."/>
            <person name="Gruber A."/>
            <person name="Heijde M."/>
            <person name="Katinka M."/>
            <person name="Mock T."/>
            <person name="Valentin K."/>
            <person name="Verret F."/>
            <person name="Berges J.A."/>
            <person name="Brownlee C."/>
            <person name="Cadoret J.P."/>
            <person name="Chiovitti A."/>
            <person name="Choi C.J."/>
            <person name="Coesel S."/>
            <person name="De Martino A."/>
            <person name="Detter J.C."/>
            <person name="Durkin C."/>
            <person name="Falciatore A."/>
            <person name="Fournet J."/>
            <person name="Haruta M."/>
            <person name="Huysman M.J."/>
            <person name="Jenkins B.D."/>
            <person name="Jiroutova K."/>
            <person name="Jorgensen R.E."/>
            <person name="Joubert Y."/>
            <person name="Kaplan A."/>
            <person name="Kroger N."/>
            <person name="Kroth P.G."/>
            <person name="La Roche J."/>
            <person name="Lindquist E."/>
            <person name="Lommer M."/>
            <person name="Martin-Jezequel V."/>
            <person name="Lopez P.J."/>
            <person name="Lucas S."/>
            <person name="Mangogna M."/>
            <person name="McGinnis K."/>
            <person name="Medlin L.K."/>
            <person name="Montsant A."/>
            <person name="Oudot-Le Secq M.P."/>
            <person name="Napoli C."/>
            <person name="Obornik M."/>
            <person name="Parker M.S."/>
            <person name="Petit J.L."/>
            <person name="Porcel B.M."/>
            <person name="Poulsen N."/>
            <person name="Robison M."/>
            <person name="Rychlewski L."/>
            <person name="Rynearson T.A."/>
            <person name="Schmutz J."/>
            <person name="Shapiro H."/>
            <person name="Siaut M."/>
            <person name="Stanley M."/>
            <person name="Sussman M.R."/>
            <person name="Taylor A.R."/>
            <person name="Vardi A."/>
            <person name="von Dassow P."/>
            <person name="Vyverman W."/>
            <person name="Willis A."/>
            <person name="Wyrwicz L.S."/>
            <person name="Rokhsar D.S."/>
            <person name="Weissenbach J."/>
            <person name="Armbrust E.V."/>
            <person name="Green B.R."/>
            <person name="Van de Peer Y."/>
            <person name="Grigoriev I.V."/>
        </authorList>
    </citation>
    <scope>NUCLEOTIDE SEQUENCE [LARGE SCALE GENOMIC DNA]</scope>
    <source>
        <strain evidence="8 9">CCMP1335</strain>
    </source>
</reference>
<dbReference type="KEGG" id="tps:THAPSDRAFT_25077"/>
<feature type="domain" description="SUN" evidence="7">
    <location>
        <begin position="469"/>
        <end position="784"/>
    </location>
</feature>
<dbReference type="GO" id="GO:0005635">
    <property type="term" value="C:nuclear envelope"/>
    <property type="evidence" value="ECO:0000318"/>
    <property type="project" value="GO_Central"/>
</dbReference>
<dbReference type="PROSITE" id="PS51469">
    <property type="entry name" value="SUN"/>
    <property type="match status" value="1"/>
</dbReference>
<evidence type="ECO:0000256" key="2">
    <source>
        <dbReference type="ARBA" id="ARBA00022692"/>
    </source>
</evidence>
<organism evidence="8 9">
    <name type="scientific">Thalassiosira pseudonana</name>
    <name type="common">Marine diatom</name>
    <name type="synonym">Cyclotella nana</name>
    <dbReference type="NCBI Taxonomy" id="35128"/>
    <lineage>
        <taxon>Eukaryota</taxon>
        <taxon>Sar</taxon>
        <taxon>Stramenopiles</taxon>
        <taxon>Ochrophyta</taxon>
        <taxon>Bacillariophyta</taxon>
        <taxon>Coscinodiscophyceae</taxon>
        <taxon>Thalassiosirophycidae</taxon>
        <taxon>Thalassiosirales</taxon>
        <taxon>Thalassiosiraceae</taxon>
        <taxon>Thalassiosira</taxon>
    </lineage>
</organism>
<dbReference type="GO" id="GO:0016020">
    <property type="term" value="C:membrane"/>
    <property type="evidence" value="ECO:0007669"/>
    <property type="project" value="UniProtKB-SubCell"/>
</dbReference>
<evidence type="ECO:0000256" key="1">
    <source>
        <dbReference type="ARBA" id="ARBA00004370"/>
    </source>
</evidence>
<dbReference type="Gene3D" id="2.60.120.260">
    <property type="entry name" value="Galactose-binding domain-like"/>
    <property type="match status" value="1"/>
</dbReference>
<accession>B8CDR2</accession>
<dbReference type="GeneID" id="7443985"/>
<keyword evidence="2" id="KW-0812">Transmembrane</keyword>
<protein>
    <recommendedName>
        <fullName evidence="7">SUN domain-containing protein</fullName>
    </recommendedName>
</protein>
<reference evidence="8 9" key="1">
    <citation type="journal article" date="2004" name="Science">
        <title>The genome of the diatom Thalassiosira pseudonana: ecology, evolution, and metabolism.</title>
        <authorList>
            <person name="Armbrust E.V."/>
            <person name="Berges J.A."/>
            <person name="Bowler C."/>
            <person name="Green B.R."/>
            <person name="Martinez D."/>
            <person name="Putnam N.H."/>
            <person name="Zhou S."/>
            <person name="Allen A.E."/>
            <person name="Apt K.E."/>
            <person name="Bechner M."/>
            <person name="Brzezinski M.A."/>
            <person name="Chaal B.K."/>
            <person name="Chiovitti A."/>
            <person name="Davis A.K."/>
            <person name="Demarest M.S."/>
            <person name="Detter J.C."/>
            <person name="Glavina T."/>
            <person name="Goodstein D."/>
            <person name="Hadi M.Z."/>
            <person name="Hellsten U."/>
            <person name="Hildebrand M."/>
            <person name="Jenkins B.D."/>
            <person name="Jurka J."/>
            <person name="Kapitonov V.V."/>
            <person name="Kroger N."/>
            <person name="Lau W.W."/>
            <person name="Lane T.W."/>
            <person name="Larimer F.W."/>
            <person name="Lippmeier J.C."/>
            <person name="Lucas S."/>
            <person name="Medina M."/>
            <person name="Montsant A."/>
            <person name="Obornik M."/>
            <person name="Parker M.S."/>
            <person name="Palenik B."/>
            <person name="Pazour G.J."/>
            <person name="Richardson P.M."/>
            <person name="Rynearson T.A."/>
            <person name="Saito M.A."/>
            <person name="Schwartz D.C."/>
            <person name="Thamatrakoln K."/>
            <person name="Valentin K."/>
            <person name="Vardi A."/>
            <person name="Wilkerson F.P."/>
            <person name="Rokhsar D.S."/>
        </authorList>
    </citation>
    <scope>NUCLEOTIDE SEQUENCE [LARGE SCALE GENOMIC DNA]</scope>
    <source>
        <strain evidence="8 9">CCMP1335</strain>
    </source>
</reference>
<dbReference type="EMBL" id="CM000650">
    <property type="protein sequence ID" value="EED88659.1"/>
    <property type="molecule type" value="Genomic_DNA"/>
</dbReference>
<dbReference type="InterPro" id="IPR012919">
    <property type="entry name" value="SUN_dom"/>
</dbReference>
<evidence type="ECO:0000256" key="3">
    <source>
        <dbReference type="ARBA" id="ARBA00022989"/>
    </source>
</evidence>
<dbReference type="eggNOG" id="KOG2687">
    <property type="taxonomic scope" value="Eukaryota"/>
</dbReference>
<comment type="subcellular location">
    <subcellularLocation>
        <location evidence="1">Membrane</location>
    </subcellularLocation>
</comment>
<dbReference type="Pfam" id="PF07738">
    <property type="entry name" value="Sad1_UNC"/>
    <property type="match status" value="1"/>
</dbReference>
<evidence type="ECO:0000313" key="8">
    <source>
        <dbReference type="EMBL" id="EED88659.1"/>
    </source>
</evidence>
<sequence>MAARTVVLPALLLSHTIVASAAAAASVDNKSIYEATRRHHDQLQSQMETKLQGLDNVRTLLEGEVAALKRLLDDDDDGASVEKLYQSMDVSSLKLMNLISRTNALMEKVGSYNRLALSEGGVASAGASSSGVVGLVERLDSLYMEELDRRDRFGEWKDNLVADAADGEDGASDATKSTSSPTTATESLYITLSKLQSLLNPQTILQPSESTLQSSLLNYTKQSIISHTQSEYTKMNDHLSYIHSKYEDQIKAFQMELKHQQLNSECIAIPRVVELVGQELHRYYGGSVDEELVMDYASFENGGSVVYGLTSGVYRPCVRNDDVAVGGSSGGGRTEEGGIDPRAIYERSKDKTIEAMYHRQRDLMKSPAGESGNLSWKDQVYQMMERIDVWEWYTSYKFGSLRQYLPEDWERALDWMSDRLLQQSGSASGGGSWDEYTPRGTIDALIPDYVYHSLGISNSELFGTVFGRTASPEVAITSGTSKSGDNGSSSGNSSIKPLGNCYPLSMHSDDDPALAYISRHAHMEGGMQVMDDTSLLIGPKYTVRLSQPIYIDAVTLEHHSFPLPKAAVGEYEGKKGGESAPRYVRVVGFPPCLDTGTDGDDECSARGFEIASPIDLGSFEYQRIAVSGREDDYGGVGEDEGSNTAATLNRRRSIQSFAVNGGKWKPSAPIPDEASSVESSDEAGEEQGECTLESLSCAAKPDTKPKPAEDTRMGMGMGAGQCTPNYDDTETIPSCGGDGNTESTPPSVESSRQTVAAVSFIIEENWGNDDYTCLYRVRVHGDAVEDDSLL</sequence>
<keyword evidence="4" id="KW-0472">Membrane</keyword>